<dbReference type="InterPro" id="IPR035427">
    <property type="entry name" value="Tim10-like_dom_sf"/>
</dbReference>
<feature type="domain" description="Tim10-like" evidence="10">
    <location>
        <begin position="72"/>
        <end position="122"/>
    </location>
</feature>
<dbReference type="GO" id="GO:0015031">
    <property type="term" value="P:protein transport"/>
    <property type="evidence" value="ECO:0007669"/>
    <property type="project" value="UniProtKB-KW"/>
</dbReference>
<comment type="similarity">
    <text evidence="1 9">Belongs to the small Tim family.</text>
</comment>
<evidence type="ECO:0000256" key="5">
    <source>
        <dbReference type="ARBA" id="ARBA00022927"/>
    </source>
</evidence>
<proteinExistence type="inferred from homology"/>
<evidence type="ECO:0000256" key="6">
    <source>
        <dbReference type="ARBA" id="ARBA00023010"/>
    </source>
</evidence>
<evidence type="ECO:0000256" key="1">
    <source>
        <dbReference type="ARBA" id="ARBA00006720"/>
    </source>
</evidence>
<sequence length="139" mass="16109">MASSNCFLAHKLREKEKLIIRSEAEEKREKLKDFKGVGKKLMMRSMAEMVESSVMMAANNLPREVDAEQIFGMAEKEMEYRVEFFNKLTHTCFNKCVEKKYKEGELYMGENTCIDRCVSKYQQLPLHSKAAGNNDLLLP</sequence>
<dbReference type="GO" id="GO:0045039">
    <property type="term" value="P:protein insertion into mitochondrial inner membrane"/>
    <property type="evidence" value="ECO:0007669"/>
    <property type="project" value="TreeGrafter"/>
</dbReference>
<keyword evidence="9" id="KW-0472">Membrane</keyword>
<dbReference type="FunFam" id="1.10.287.810:FF:000007">
    <property type="entry name" value="Mitochondrial import inner membrane translocase"/>
    <property type="match status" value="1"/>
</dbReference>
<keyword evidence="6 9" id="KW-0811">Translocation</keyword>
<dbReference type="GO" id="GO:0046872">
    <property type="term" value="F:metal ion binding"/>
    <property type="evidence" value="ECO:0007669"/>
    <property type="project" value="UniProtKB-KW"/>
</dbReference>
<evidence type="ECO:0000256" key="7">
    <source>
        <dbReference type="ARBA" id="ARBA00023128"/>
    </source>
</evidence>
<dbReference type="PANTHER" id="PTHR11038">
    <property type="entry name" value="MITOCHONDRIAL IMPORT INNER MEMBRANE TRANSLOCASE SUBUNIT TIM10"/>
    <property type="match status" value="1"/>
</dbReference>
<evidence type="ECO:0000256" key="3">
    <source>
        <dbReference type="ARBA" id="ARBA00022723"/>
    </source>
</evidence>
<comment type="subcellular location">
    <subcellularLocation>
        <location evidence="9">Mitochondrion inner membrane</location>
        <topology evidence="9">Peripheral membrane protein</topology>
        <orientation evidence="9">Intermembrane side</orientation>
    </subcellularLocation>
</comment>
<evidence type="ECO:0000256" key="9">
    <source>
        <dbReference type="RuleBase" id="RU367043"/>
    </source>
</evidence>
<evidence type="ECO:0000256" key="4">
    <source>
        <dbReference type="ARBA" id="ARBA00022833"/>
    </source>
</evidence>
<evidence type="ECO:0000313" key="11">
    <source>
        <dbReference type="EMBL" id="WMV32134.1"/>
    </source>
</evidence>
<evidence type="ECO:0000256" key="2">
    <source>
        <dbReference type="ARBA" id="ARBA00022448"/>
    </source>
</evidence>
<keyword evidence="9" id="KW-0143">Chaperone</keyword>
<keyword evidence="5 9" id="KW-0653">Protein transport</keyword>
<keyword evidence="8 9" id="KW-1015">Disulfide bond</keyword>
<comment type="subunit">
    <text evidence="9">Heterohexamer.</text>
</comment>
<dbReference type="GO" id="GO:0005743">
    <property type="term" value="C:mitochondrial inner membrane"/>
    <property type="evidence" value="ECO:0007669"/>
    <property type="project" value="UniProtKB-SubCell"/>
</dbReference>
<evidence type="ECO:0000313" key="12">
    <source>
        <dbReference type="Proteomes" id="UP001234989"/>
    </source>
</evidence>
<reference evidence="11" key="1">
    <citation type="submission" date="2023-08" db="EMBL/GenBank/DDBJ databases">
        <title>A de novo genome assembly of Solanum verrucosum Schlechtendal, a Mexican diploid species geographically isolated from the other diploid A-genome species in potato relatives.</title>
        <authorList>
            <person name="Hosaka K."/>
        </authorList>
    </citation>
    <scope>NUCLEOTIDE SEQUENCE</scope>
    <source>
        <tissue evidence="11">Young leaves</tissue>
    </source>
</reference>
<evidence type="ECO:0000256" key="8">
    <source>
        <dbReference type="ARBA" id="ARBA00023157"/>
    </source>
</evidence>
<accession>A0AAF0R5Y9</accession>
<comment type="domain">
    <text evidence="9">The twin CX3C motif contains 4 conserved Cys residues that form 2 disulfide bonds in the mitochondrial intermembrane space.</text>
</comment>
<keyword evidence="4" id="KW-0862">Zinc</keyword>
<dbReference type="EMBL" id="CP133617">
    <property type="protein sequence ID" value="WMV32134.1"/>
    <property type="molecule type" value="Genomic_DNA"/>
</dbReference>
<keyword evidence="7 9" id="KW-0496">Mitochondrion</keyword>
<gene>
    <name evidence="11" type="ORF">MTR67_025519</name>
</gene>
<name>A0AAF0R5Y9_SOLVR</name>
<organism evidence="11 12">
    <name type="scientific">Solanum verrucosum</name>
    <dbReference type="NCBI Taxonomy" id="315347"/>
    <lineage>
        <taxon>Eukaryota</taxon>
        <taxon>Viridiplantae</taxon>
        <taxon>Streptophyta</taxon>
        <taxon>Embryophyta</taxon>
        <taxon>Tracheophyta</taxon>
        <taxon>Spermatophyta</taxon>
        <taxon>Magnoliopsida</taxon>
        <taxon>eudicotyledons</taxon>
        <taxon>Gunneridae</taxon>
        <taxon>Pentapetalae</taxon>
        <taxon>asterids</taxon>
        <taxon>lamiids</taxon>
        <taxon>Solanales</taxon>
        <taxon>Solanaceae</taxon>
        <taxon>Solanoideae</taxon>
        <taxon>Solaneae</taxon>
        <taxon>Solanum</taxon>
    </lineage>
</organism>
<comment type="function">
    <text evidence="9">Mitochondrial intermembrane chaperone that participates in the import and insertion of some multi-pass transmembrane proteins into the mitochondrial inner membrane. Also required for the transfer of beta-barrel precursors from the TOM complex to the sorting and assembly machinery (SAM complex) of the outer membrane. Acts as a chaperone-like protein that protects the hydrophobic precursors from aggregation and guide them through the mitochondrial intermembrane space.</text>
</comment>
<dbReference type="Gene3D" id="1.10.287.810">
    <property type="entry name" value="Mitochondrial import inner membrane translocase subunit tim13 like domains"/>
    <property type="match status" value="1"/>
</dbReference>
<protein>
    <recommendedName>
        <fullName evidence="9">Mitochondrial import inner membrane translocase subunit</fullName>
    </recommendedName>
</protein>
<dbReference type="InterPro" id="IPR004217">
    <property type="entry name" value="Tim10-like"/>
</dbReference>
<keyword evidence="9" id="KW-0999">Mitochondrion inner membrane</keyword>
<dbReference type="PANTHER" id="PTHR11038:SF22">
    <property type="entry name" value="MITOCHONDRIAL IMPORT INNER MEMBRANE TRANSLOCASE SUBUNIT"/>
    <property type="match status" value="1"/>
</dbReference>
<dbReference type="SUPFAM" id="SSF144122">
    <property type="entry name" value="Tim10-like"/>
    <property type="match status" value="1"/>
</dbReference>
<dbReference type="AlphaFoldDB" id="A0AAF0R5Y9"/>
<keyword evidence="12" id="KW-1185">Reference proteome</keyword>
<evidence type="ECO:0000259" key="10">
    <source>
        <dbReference type="Pfam" id="PF02953"/>
    </source>
</evidence>
<dbReference type="Proteomes" id="UP001234989">
    <property type="component" value="Chromosome 6"/>
</dbReference>
<keyword evidence="2 9" id="KW-0813">Transport</keyword>
<dbReference type="Pfam" id="PF02953">
    <property type="entry name" value="zf-Tim10_DDP"/>
    <property type="match status" value="1"/>
</dbReference>
<keyword evidence="3" id="KW-0479">Metal-binding</keyword>